<protein>
    <submittedName>
        <fullName evidence="3">Uncharacterized protein</fullName>
    </submittedName>
</protein>
<keyword evidence="4" id="KW-1185">Reference proteome</keyword>
<dbReference type="AlphaFoldDB" id="C7R5P1"/>
<accession>C7R5P1</accession>
<dbReference type="OrthoDB" id="9837510at2"/>
<dbReference type="EMBL" id="CP001707">
    <property type="protein sequence ID" value="ACV27215.1"/>
    <property type="molecule type" value="Genomic_DNA"/>
</dbReference>
<keyword evidence="2" id="KW-0812">Transmembrane</keyword>
<sequence length="216" mass="23539">MTKYNRFINKQSGISSSAIITIIAVAAIGAGVTYYALSNDSSPEMDNISVAKSTELSKQESLKQDISEQTTQPSQVVNETPKVSVDAETFCTQLAEVGKVFNKEYSGGRVRENASFGPKAACSWNGPSVTVFFGENSYHRMSTGFGSEINEDYEGLDFPAFKKETSTTTVGYEIGVKSDKGWTIAISDGRGLKQSLTKEQYNKIATIVNESLNKNY</sequence>
<gene>
    <name evidence="3" type="ordered locus">Kkor_1803</name>
</gene>
<organism evidence="3 4">
    <name type="scientific">Kangiella koreensis (strain DSM 16069 / JCM 12317 / KCTC 12182 / SW-125)</name>
    <dbReference type="NCBI Taxonomy" id="523791"/>
    <lineage>
        <taxon>Bacteria</taxon>
        <taxon>Pseudomonadati</taxon>
        <taxon>Pseudomonadota</taxon>
        <taxon>Gammaproteobacteria</taxon>
        <taxon>Kangiellales</taxon>
        <taxon>Kangiellaceae</taxon>
        <taxon>Kangiella</taxon>
    </lineage>
</organism>
<feature type="transmembrane region" description="Helical" evidence="2">
    <location>
        <begin position="12"/>
        <end position="37"/>
    </location>
</feature>
<dbReference type="InParanoid" id="C7R5P1"/>
<dbReference type="HOGENOM" id="CLU_1276235_0_0_6"/>
<evidence type="ECO:0000313" key="4">
    <source>
        <dbReference type="Proteomes" id="UP000001231"/>
    </source>
</evidence>
<evidence type="ECO:0000313" key="3">
    <source>
        <dbReference type="EMBL" id="ACV27215.1"/>
    </source>
</evidence>
<dbReference type="Proteomes" id="UP000001231">
    <property type="component" value="Chromosome"/>
</dbReference>
<dbReference type="RefSeq" id="WP_015780820.1">
    <property type="nucleotide sequence ID" value="NC_013166.1"/>
</dbReference>
<reference evidence="3 4" key="1">
    <citation type="journal article" date="2009" name="Stand. Genomic Sci.">
        <title>Complete genome sequence of Kangiella koreensis type strain (SW-125).</title>
        <authorList>
            <person name="Han C."/>
            <person name="Sikorski J."/>
            <person name="Lapidus A."/>
            <person name="Nolan M."/>
            <person name="Glavina Del Rio T."/>
            <person name="Tice H."/>
            <person name="Cheng J.F."/>
            <person name="Lucas S."/>
            <person name="Chen F."/>
            <person name="Copeland A."/>
            <person name="Ivanova N."/>
            <person name="Mavromatis K."/>
            <person name="Ovchinnikova G."/>
            <person name="Pati A."/>
            <person name="Bruce D."/>
            <person name="Goodwin L."/>
            <person name="Pitluck S."/>
            <person name="Chen A."/>
            <person name="Palaniappan K."/>
            <person name="Land M."/>
            <person name="Hauser L."/>
            <person name="Chang Y.J."/>
            <person name="Jeffries C.D."/>
            <person name="Chain P."/>
            <person name="Saunders E."/>
            <person name="Brettin T."/>
            <person name="Goker M."/>
            <person name="Tindall B.J."/>
            <person name="Bristow J."/>
            <person name="Eisen J.A."/>
            <person name="Markowitz V."/>
            <person name="Hugenholtz P."/>
            <person name="Kyrpides N.C."/>
            <person name="Klenk H.P."/>
            <person name="Detter J.C."/>
        </authorList>
    </citation>
    <scope>NUCLEOTIDE SEQUENCE [LARGE SCALE GENOMIC DNA]</scope>
    <source>
        <strain evidence="4">DSM 16069 / KCTC 12182 / SW-125</strain>
    </source>
</reference>
<feature type="region of interest" description="Disordered" evidence="1">
    <location>
        <begin position="59"/>
        <end position="79"/>
    </location>
</feature>
<evidence type="ECO:0000256" key="1">
    <source>
        <dbReference type="SAM" id="MobiDB-lite"/>
    </source>
</evidence>
<keyword evidence="2" id="KW-1133">Transmembrane helix</keyword>
<keyword evidence="2" id="KW-0472">Membrane</keyword>
<dbReference type="KEGG" id="kko:Kkor_1803"/>
<proteinExistence type="predicted"/>
<dbReference type="STRING" id="523791.Kkor_1803"/>
<name>C7R5P1_KANKD</name>
<feature type="compositionally biased region" description="Polar residues" evidence="1">
    <location>
        <begin position="67"/>
        <end position="78"/>
    </location>
</feature>
<evidence type="ECO:0000256" key="2">
    <source>
        <dbReference type="SAM" id="Phobius"/>
    </source>
</evidence>